<dbReference type="Proteomes" id="UP000251842">
    <property type="component" value="Chromosome"/>
</dbReference>
<evidence type="ECO:0000313" key="4">
    <source>
        <dbReference type="Proteomes" id="UP000251842"/>
    </source>
</evidence>
<organism evidence="3 4">
    <name type="scientific">Solilutibacter oculi</name>
    <dbReference type="NCBI Taxonomy" id="2698682"/>
    <lineage>
        <taxon>Bacteria</taxon>
        <taxon>Pseudomonadati</taxon>
        <taxon>Pseudomonadota</taxon>
        <taxon>Gammaproteobacteria</taxon>
        <taxon>Lysobacterales</taxon>
        <taxon>Lysobacteraceae</taxon>
        <taxon>Solilutibacter</taxon>
    </lineage>
</organism>
<evidence type="ECO:0000256" key="1">
    <source>
        <dbReference type="SAM" id="MobiDB-lite"/>
    </source>
</evidence>
<dbReference type="OrthoDB" id="5966355at2"/>
<feature type="signal peptide" evidence="2">
    <location>
        <begin position="1"/>
        <end position="22"/>
    </location>
</feature>
<protein>
    <recommendedName>
        <fullName evidence="5">DUF4124 domain-containing protein</fullName>
    </recommendedName>
</protein>
<accession>A0A344J760</accession>
<name>A0A344J760_9GAMM</name>
<dbReference type="KEGG" id="lue:DCD74_09420"/>
<keyword evidence="2" id="KW-0732">Signal</keyword>
<reference evidence="4" key="1">
    <citation type="submission" date="2018-05" db="EMBL/GenBank/DDBJ databases">
        <title>Luteimonas pekinense sp. nov., isolated from human Meibomian gland secretions, Beijing, China.</title>
        <authorList>
            <person name="Wen T."/>
            <person name="Bai H."/>
            <person name="Lv H."/>
        </authorList>
    </citation>
    <scope>NUCLEOTIDE SEQUENCE [LARGE SCALE GENOMIC DNA]</scope>
    <source>
        <strain evidence="4">83-4</strain>
    </source>
</reference>
<sequence length="230" mass="24892">MKMLQRGTLFLALAATATIAIAQQPASGGKKLYCWNEGGRKVCGDALPASAVNSARTEISGKSGLPGQHIDRALTPEERAAQEVRQAAAQAQADQALADQRRDMALAESYESEEALRRAYKIRYEMVDEGLKTSKMGIDNQRQSLLQLLHAAADAELKGGKVPAKLAQNVLTQRASVVDAQQGYRQQQQERANLDTQLQEALSRYRKAKGLDPETGLPPSVTAPANNPRA</sequence>
<keyword evidence="4" id="KW-1185">Reference proteome</keyword>
<feature type="chain" id="PRO_5016815213" description="DUF4124 domain-containing protein" evidence="2">
    <location>
        <begin position="23"/>
        <end position="230"/>
    </location>
</feature>
<evidence type="ECO:0000256" key="2">
    <source>
        <dbReference type="SAM" id="SignalP"/>
    </source>
</evidence>
<gene>
    <name evidence="3" type="ORF">DCD74_09420</name>
</gene>
<dbReference type="AlphaFoldDB" id="A0A344J760"/>
<proteinExistence type="predicted"/>
<dbReference type="EMBL" id="CP029556">
    <property type="protein sequence ID" value="AXA84870.1"/>
    <property type="molecule type" value="Genomic_DNA"/>
</dbReference>
<dbReference type="RefSeq" id="WP_112927082.1">
    <property type="nucleotide sequence ID" value="NZ_CP029556.1"/>
</dbReference>
<feature type="region of interest" description="Disordered" evidence="1">
    <location>
        <begin position="208"/>
        <end position="230"/>
    </location>
</feature>
<evidence type="ECO:0008006" key="5">
    <source>
        <dbReference type="Google" id="ProtNLM"/>
    </source>
</evidence>
<evidence type="ECO:0000313" key="3">
    <source>
        <dbReference type="EMBL" id="AXA84870.1"/>
    </source>
</evidence>